<name>A0A944HED4_PSEFL</name>
<sequence length="179" mass="20204">MVIENALGARLNFRPVNLNQDSNVCVGFYEDMLLCAFGCAQQIQDPDGKQRYLQSLREKEAEVPGSIVHVWDETHIVGQIEMSLLKAEPAVGYIHFFYLTPEWRSRGAGKLLLAYATDFFAELGCERMKLSVSETNKRAARFYGHHGWIDIGPRQDRPELRLMEKPIGSAQTAEGSLQS</sequence>
<evidence type="ECO:0000256" key="2">
    <source>
        <dbReference type="ARBA" id="ARBA00023315"/>
    </source>
</evidence>
<dbReference type="CDD" id="cd04301">
    <property type="entry name" value="NAT_SF"/>
    <property type="match status" value="1"/>
</dbReference>
<evidence type="ECO:0000259" key="3">
    <source>
        <dbReference type="PROSITE" id="PS51186"/>
    </source>
</evidence>
<proteinExistence type="predicted"/>
<feature type="domain" description="N-acetyltransferase" evidence="3">
    <location>
        <begin position="11"/>
        <end position="168"/>
    </location>
</feature>
<evidence type="ECO:0000256" key="1">
    <source>
        <dbReference type="ARBA" id="ARBA00022679"/>
    </source>
</evidence>
<dbReference type="PANTHER" id="PTHR43877">
    <property type="entry name" value="AMINOALKYLPHOSPHONATE N-ACETYLTRANSFERASE-RELATED-RELATED"/>
    <property type="match status" value="1"/>
</dbReference>
<accession>A0A944HED4</accession>
<dbReference type="GO" id="GO:0016747">
    <property type="term" value="F:acyltransferase activity, transferring groups other than amino-acyl groups"/>
    <property type="evidence" value="ECO:0007669"/>
    <property type="project" value="InterPro"/>
</dbReference>
<dbReference type="PANTHER" id="PTHR43877:SF2">
    <property type="entry name" value="AMINOALKYLPHOSPHONATE N-ACETYLTRANSFERASE-RELATED"/>
    <property type="match status" value="1"/>
</dbReference>
<dbReference type="SUPFAM" id="SSF55729">
    <property type="entry name" value="Acyl-CoA N-acyltransferases (Nat)"/>
    <property type="match status" value="1"/>
</dbReference>
<dbReference type="Pfam" id="PF00583">
    <property type="entry name" value="Acetyltransf_1"/>
    <property type="match status" value="1"/>
</dbReference>
<dbReference type="EMBL" id="JAGGOB010000048">
    <property type="protein sequence ID" value="MBT2331271.1"/>
    <property type="molecule type" value="Genomic_DNA"/>
</dbReference>
<evidence type="ECO:0000313" key="5">
    <source>
        <dbReference type="Proteomes" id="UP000692896"/>
    </source>
</evidence>
<dbReference type="RefSeq" id="WP_214915812.1">
    <property type="nucleotide sequence ID" value="NZ_JAGGNX010000007.1"/>
</dbReference>
<dbReference type="InterPro" id="IPR016181">
    <property type="entry name" value="Acyl_CoA_acyltransferase"/>
</dbReference>
<dbReference type="AlphaFoldDB" id="A0A944HED4"/>
<dbReference type="InterPro" id="IPR050832">
    <property type="entry name" value="Bact_Acetyltransf"/>
</dbReference>
<dbReference type="PROSITE" id="PS51186">
    <property type="entry name" value="GNAT"/>
    <property type="match status" value="1"/>
</dbReference>
<dbReference type="Proteomes" id="UP000692896">
    <property type="component" value="Unassembled WGS sequence"/>
</dbReference>
<dbReference type="Gene3D" id="3.40.630.30">
    <property type="match status" value="1"/>
</dbReference>
<reference evidence="4" key="1">
    <citation type="submission" date="2021-03" db="EMBL/GenBank/DDBJ databases">
        <title>Genomic analysis provides insights into the functional capacity of soil bacteria communities inhabiting an altitudinal gradient in the Atacama Desert.</title>
        <authorList>
            <person name="Gonzalez M."/>
            <person name="Maldonado J."/>
            <person name="Maza F."/>
            <person name="Hodar C."/>
            <person name="Cortes M."/>
            <person name="Palma R."/>
            <person name="Andreani C."/>
            <person name="Gaete A."/>
            <person name="Vasquez-Dean J."/>
            <person name="Acuna V."/>
            <person name="Aguado M."/>
            <person name="Mandakovic D."/>
            <person name="Latorre M."/>
            <person name="Orellana A."/>
            <person name="Gutierrez R."/>
            <person name="Montecino M."/>
            <person name="Allende M."/>
            <person name="Maass A."/>
            <person name="Cambiazo V."/>
        </authorList>
    </citation>
    <scope>NUCLEOTIDE SEQUENCE</scope>
    <source>
        <strain evidence="4">ISL-25</strain>
    </source>
</reference>
<protein>
    <submittedName>
        <fullName evidence="4">GNAT family N-acetyltransferase</fullName>
    </submittedName>
</protein>
<organism evidence="4 5">
    <name type="scientific">Pseudomonas fluorescens</name>
    <dbReference type="NCBI Taxonomy" id="294"/>
    <lineage>
        <taxon>Bacteria</taxon>
        <taxon>Pseudomonadati</taxon>
        <taxon>Pseudomonadota</taxon>
        <taxon>Gammaproteobacteria</taxon>
        <taxon>Pseudomonadales</taxon>
        <taxon>Pseudomonadaceae</taxon>
        <taxon>Pseudomonas</taxon>
    </lineage>
</organism>
<keyword evidence="2" id="KW-0012">Acyltransferase</keyword>
<keyword evidence="1" id="KW-0808">Transferase</keyword>
<gene>
    <name evidence="4" type="ORF">J7E47_21360</name>
</gene>
<evidence type="ECO:0000313" key="4">
    <source>
        <dbReference type="EMBL" id="MBT2331271.1"/>
    </source>
</evidence>
<dbReference type="InterPro" id="IPR000182">
    <property type="entry name" value="GNAT_dom"/>
</dbReference>
<comment type="caution">
    <text evidence="4">The sequence shown here is derived from an EMBL/GenBank/DDBJ whole genome shotgun (WGS) entry which is preliminary data.</text>
</comment>